<keyword evidence="2" id="KW-1185">Reference proteome</keyword>
<evidence type="ECO:0000313" key="1">
    <source>
        <dbReference type="EMBL" id="CRL26352.1"/>
    </source>
</evidence>
<dbReference type="EMBL" id="HG793151">
    <property type="protein sequence ID" value="CRL26352.1"/>
    <property type="molecule type" value="Genomic_DNA"/>
</dbReference>
<reference evidence="1 2" key="1">
    <citation type="journal article" date="2014" name="Nat. Commun.">
        <title>Multiple recent horizontal transfers of a large genomic region in cheese making fungi.</title>
        <authorList>
            <person name="Cheeseman K."/>
            <person name="Ropars J."/>
            <person name="Renault P."/>
            <person name="Dupont J."/>
            <person name="Gouzy J."/>
            <person name="Branca A."/>
            <person name="Abraham A.L."/>
            <person name="Ceppi M."/>
            <person name="Conseiller E."/>
            <person name="Debuchy R."/>
            <person name="Malagnac F."/>
            <person name="Goarin A."/>
            <person name="Silar P."/>
            <person name="Lacoste S."/>
            <person name="Sallet E."/>
            <person name="Bensimon A."/>
            <person name="Giraud T."/>
            <person name="Brygoo Y."/>
        </authorList>
    </citation>
    <scope>NUCLEOTIDE SEQUENCE [LARGE SCALE GENOMIC DNA]</scope>
    <source>
        <strain evidence="2">FM 013</strain>
    </source>
</reference>
<accession>A0A0G4PIZ3</accession>
<sequence>MGLVIWLLRVVQKSRSTFRRDGSVARRSLAESLG</sequence>
<dbReference type="GO" id="GO:0004180">
    <property type="term" value="F:carboxypeptidase activity"/>
    <property type="evidence" value="ECO:0007669"/>
    <property type="project" value="UniProtKB-KW"/>
</dbReference>
<gene>
    <name evidence="1" type="ORF">PCAMFM013_S018g000045</name>
</gene>
<name>A0A0G4PIZ3_PENC3</name>
<protein>
    <submittedName>
        <fullName evidence="1">Peptidase S10, serine carboxypeptidase</fullName>
    </submittedName>
</protein>
<evidence type="ECO:0000313" key="2">
    <source>
        <dbReference type="Proteomes" id="UP000053732"/>
    </source>
</evidence>
<keyword evidence="1" id="KW-0645">Protease</keyword>
<dbReference type="Proteomes" id="UP000053732">
    <property type="component" value="Unassembled WGS sequence"/>
</dbReference>
<organism evidence="1 2">
    <name type="scientific">Penicillium camemberti (strain FM 013)</name>
    <dbReference type="NCBI Taxonomy" id="1429867"/>
    <lineage>
        <taxon>Eukaryota</taxon>
        <taxon>Fungi</taxon>
        <taxon>Dikarya</taxon>
        <taxon>Ascomycota</taxon>
        <taxon>Pezizomycotina</taxon>
        <taxon>Eurotiomycetes</taxon>
        <taxon>Eurotiomycetidae</taxon>
        <taxon>Eurotiales</taxon>
        <taxon>Aspergillaceae</taxon>
        <taxon>Penicillium</taxon>
    </lineage>
</organism>
<keyword evidence="1" id="KW-0121">Carboxypeptidase</keyword>
<keyword evidence="1" id="KW-0378">Hydrolase</keyword>
<proteinExistence type="predicted"/>
<dbReference type="AlphaFoldDB" id="A0A0G4PIZ3"/>